<reference evidence="1" key="1">
    <citation type="submission" date="2020-09" db="EMBL/GenBank/DDBJ databases">
        <title>A novel bacterium of genus Paenibacillus, isolated from South China Sea.</title>
        <authorList>
            <person name="Huang H."/>
            <person name="Mo K."/>
            <person name="Hu Y."/>
        </authorList>
    </citation>
    <scope>NUCLEOTIDE SEQUENCE</scope>
    <source>
        <strain evidence="1">IB182496</strain>
    </source>
</reference>
<dbReference type="PANTHER" id="PTHR43649">
    <property type="entry name" value="ARABINOSE-BINDING PROTEIN-RELATED"/>
    <property type="match status" value="1"/>
</dbReference>
<dbReference type="InterPro" id="IPR006059">
    <property type="entry name" value="SBP"/>
</dbReference>
<dbReference type="AlphaFoldDB" id="A0A927BUK3"/>
<evidence type="ECO:0000313" key="2">
    <source>
        <dbReference type="Proteomes" id="UP000621560"/>
    </source>
</evidence>
<proteinExistence type="predicted"/>
<accession>A0A927BUK3</accession>
<protein>
    <submittedName>
        <fullName evidence="1">Extracellular solute-binding protein</fullName>
    </submittedName>
</protein>
<evidence type="ECO:0000313" key="1">
    <source>
        <dbReference type="EMBL" id="MBD2845794.1"/>
    </source>
</evidence>
<dbReference type="Proteomes" id="UP000621560">
    <property type="component" value="Unassembled WGS sequence"/>
</dbReference>
<keyword evidence="2" id="KW-1185">Reference proteome</keyword>
<organism evidence="1 2">
    <name type="scientific">Paenibacillus sabuli</name>
    <dbReference type="NCBI Taxonomy" id="2772509"/>
    <lineage>
        <taxon>Bacteria</taxon>
        <taxon>Bacillati</taxon>
        <taxon>Bacillota</taxon>
        <taxon>Bacilli</taxon>
        <taxon>Bacillales</taxon>
        <taxon>Paenibacillaceae</taxon>
        <taxon>Paenibacillus</taxon>
    </lineage>
</organism>
<comment type="caution">
    <text evidence="1">The sequence shown here is derived from an EMBL/GenBank/DDBJ whole genome shotgun (WGS) entry which is preliminary data.</text>
</comment>
<dbReference type="EMBL" id="JACXIZ010000018">
    <property type="protein sequence ID" value="MBD2845794.1"/>
    <property type="molecule type" value="Genomic_DNA"/>
</dbReference>
<name>A0A927BUK3_9BACL</name>
<dbReference type="SUPFAM" id="SSF53850">
    <property type="entry name" value="Periplasmic binding protein-like II"/>
    <property type="match status" value="1"/>
</dbReference>
<dbReference type="Gene3D" id="3.40.190.10">
    <property type="entry name" value="Periplasmic binding protein-like II"/>
    <property type="match status" value="2"/>
</dbReference>
<dbReference type="InterPro" id="IPR050490">
    <property type="entry name" value="Bact_solute-bd_prot1"/>
</dbReference>
<dbReference type="Pfam" id="PF01547">
    <property type="entry name" value="SBP_bac_1"/>
    <property type="match status" value="1"/>
</dbReference>
<gene>
    <name evidence="1" type="ORF">IDH44_11380</name>
</gene>
<dbReference type="PANTHER" id="PTHR43649:SF14">
    <property type="entry name" value="BLR3389 PROTEIN"/>
    <property type="match status" value="1"/>
</dbReference>
<sequence length="428" mass="45672">MASLLVLTMIVVAACGGNNNGGGTNGGNSGGAGGEEQVTLTLSHPWTSPNPDNDVYKARIAAFEEANPNIKIEQDAVAAAQYKTKLFTLATANNLADINVVWPGADLDPLTSGDLLLPLNDYMDNWDGLVREGSLTGYNVDGNQFAIPTKQNYVDIVYYNKELLAQVGYDTFPETYADFIDMVKKLKEAGITPISLGNKEKWPLQSSYISVLAQRFGGADFLEKVVAGEAKFTDPEFVSAVGVIDELTKLEAFNVDANNMDSVQAQDYLIQGKAAMHISSATVDARIRTNNEEGDKFGIALFPSVEGGKGEAGIAAGVSQFGIAISSQLDEAKQEAALKFLEFFVSEDLYQDLTAAGILVPADIEPNSDINPYLQEMMELTSKGSTPVFDAVVPTAAAKELENGLQAITIGRSTPEEVAASTQDELGN</sequence>